<name>A0A4P6UV62_9BACL</name>
<keyword evidence="2" id="KW-1185">Reference proteome</keyword>
<dbReference type="RefSeq" id="WP_208651850.1">
    <property type="nucleotide sequence ID" value="NZ_CP036528.1"/>
</dbReference>
<sequence>MNKYKKMIEMLKNGEIESIEITKDEFWEFREVLVSDEKFKHFRGEAKQGGRVIYTYSKVPRA</sequence>
<dbReference type="AlphaFoldDB" id="A0A4P6UV62"/>
<accession>A0A4P6UV62</accession>
<organism evidence="1 2">
    <name type="scientific">Ureibacillus thermophilus</name>
    <dbReference type="NCBI Taxonomy" id="367743"/>
    <lineage>
        <taxon>Bacteria</taxon>
        <taxon>Bacillati</taxon>
        <taxon>Bacillota</taxon>
        <taxon>Bacilli</taxon>
        <taxon>Bacillales</taxon>
        <taxon>Caryophanaceae</taxon>
        <taxon>Ureibacillus</taxon>
    </lineage>
</organism>
<evidence type="ECO:0000313" key="1">
    <source>
        <dbReference type="EMBL" id="QBK25462.1"/>
    </source>
</evidence>
<protein>
    <recommendedName>
        <fullName evidence="3">Abortive phage infection protein</fullName>
    </recommendedName>
</protein>
<proteinExistence type="predicted"/>
<evidence type="ECO:0000313" key="2">
    <source>
        <dbReference type="Proteomes" id="UP000291151"/>
    </source>
</evidence>
<dbReference type="KEGG" id="uth:DKZ56_06095"/>
<dbReference type="Proteomes" id="UP000291151">
    <property type="component" value="Chromosome"/>
</dbReference>
<gene>
    <name evidence="1" type="ORF">DKZ56_06095</name>
</gene>
<evidence type="ECO:0008006" key="3">
    <source>
        <dbReference type="Google" id="ProtNLM"/>
    </source>
</evidence>
<dbReference type="EMBL" id="CP036528">
    <property type="protein sequence ID" value="QBK25462.1"/>
    <property type="molecule type" value="Genomic_DNA"/>
</dbReference>
<reference evidence="1 2" key="1">
    <citation type="submission" date="2019-02" db="EMBL/GenBank/DDBJ databases">
        <title>Ureibacillus thermophilus.</title>
        <authorList>
            <person name="Sunny J.S."/>
            <person name="Natarajan A."/>
            <person name="Saleena L.M."/>
        </authorList>
    </citation>
    <scope>NUCLEOTIDE SEQUENCE [LARGE SCALE GENOMIC DNA]</scope>
    <source>
        <strain evidence="1 2">LM102</strain>
    </source>
</reference>